<dbReference type="Pfam" id="PF13403">
    <property type="entry name" value="Hint_2"/>
    <property type="match status" value="1"/>
</dbReference>
<gene>
    <name evidence="2" type="ORF">MECH1_V1_1764</name>
</gene>
<keyword evidence="3" id="KW-1185">Reference proteome</keyword>
<evidence type="ECO:0000313" key="3">
    <source>
        <dbReference type="Proteomes" id="UP001497493"/>
    </source>
</evidence>
<dbReference type="RefSeq" id="WP_348757134.1">
    <property type="nucleotide sequence ID" value="NZ_OZ026884.1"/>
</dbReference>
<dbReference type="Proteomes" id="UP001497493">
    <property type="component" value="Chromosome"/>
</dbReference>
<organism evidence="2 3">
    <name type="scientific">Candidatus Methylocalor cossyra</name>
    <dbReference type="NCBI Taxonomy" id="3108543"/>
    <lineage>
        <taxon>Bacteria</taxon>
        <taxon>Pseudomonadati</taxon>
        <taxon>Pseudomonadota</taxon>
        <taxon>Gammaproteobacteria</taxon>
        <taxon>Methylococcales</taxon>
        <taxon>Methylococcaceae</taxon>
        <taxon>Candidatus Methylocalor</taxon>
    </lineage>
</organism>
<proteinExistence type="predicted"/>
<sequence>MATGITLDLNGSQPGTDLILNVTLGTSTLAPNAIVEGSGDFGGQTLTITTNLLPNLSQALLGGIAFDPSGTSFQLVGNQIQDSGGHVLGTITPAGLLTPFTITFTSQAHASEVQTIVQHLVLNGGALGSILQGSTILTYDLGGVAAHETVGLNVLPCFLRGTRVLARQGECPVEELEAGDEVFTLNGGWQPLRWVGRSRTAGPQVGAAAPVRIRAGAFGPGLPARDVCISPDHGVFFRDRLIPVKRLVNGTTVFHDQEIDTVQYFHLLLDRHAVIFSEGLATESYCPHENLGGFENLGDCPEPLLEAIRAGDAECLRDAYPRIDAGPAVETARALLARRAPAEAILRAAG</sequence>
<accession>A0ABM9NIV5</accession>
<dbReference type="Gene3D" id="2.170.16.10">
    <property type="entry name" value="Hedgehog/Intein (Hint) domain"/>
    <property type="match status" value="1"/>
</dbReference>
<name>A0ABM9NIV5_9GAMM</name>
<evidence type="ECO:0000259" key="1">
    <source>
        <dbReference type="Pfam" id="PF13403"/>
    </source>
</evidence>
<dbReference type="InterPro" id="IPR036844">
    <property type="entry name" value="Hint_dom_sf"/>
</dbReference>
<feature type="domain" description="Hedgehog/Intein (Hint)" evidence="1">
    <location>
        <begin position="156"/>
        <end position="288"/>
    </location>
</feature>
<evidence type="ECO:0000313" key="2">
    <source>
        <dbReference type="EMBL" id="CAL1240540.1"/>
    </source>
</evidence>
<protein>
    <submittedName>
        <fullName evidence="2">Hint domain-containing protein</fullName>
    </submittedName>
</protein>
<dbReference type="InterPro" id="IPR028992">
    <property type="entry name" value="Hedgehog/Intein_dom"/>
</dbReference>
<reference evidence="2 3" key="1">
    <citation type="submission" date="2024-04" db="EMBL/GenBank/DDBJ databases">
        <authorList>
            <person name="Cremers G."/>
        </authorList>
    </citation>
    <scope>NUCLEOTIDE SEQUENCE [LARGE SCALE GENOMIC DNA]</scope>
    <source>
        <strain evidence="2">MeCH1-AG</strain>
    </source>
</reference>
<dbReference type="SUPFAM" id="SSF51294">
    <property type="entry name" value="Hedgehog/intein (Hint) domain"/>
    <property type="match status" value="1"/>
</dbReference>
<dbReference type="EMBL" id="OZ026884">
    <property type="protein sequence ID" value="CAL1240540.1"/>
    <property type="molecule type" value="Genomic_DNA"/>
</dbReference>